<evidence type="ECO:0000313" key="1">
    <source>
        <dbReference type="EMBL" id="KGR91561.1"/>
    </source>
</evidence>
<comment type="caution">
    <text evidence="1">The sequence shown here is derived from an EMBL/GenBank/DDBJ whole genome shotgun (WGS) entry which is preliminary data.</text>
</comment>
<sequence>MRNAKLIDQQLIVTVDNAGGIGEKEHDAVKTSNEVVAYYTARVALLEQWCAGGQPTHIFLSNFTGESAWTDYEKGIERVFNELGEKMPPINGSTETNFPSLQSGLSIMMIGKKVYDFNAEHCLWYVVGKPLVGDEILNNPDHVAKLSELYMLIKLGVIKSIWPVGSKGIGSECSRLFSGYEIKCELPLDKSSGPSSAVIVAVNREQKDQFKDTITTSFFEITLR</sequence>
<dbReference type="OrthoDB" id="9805740at2"/>
<keyword evidence="2" id="KW-1185">Reference proteome</keyword>
<dbReference type="EMBL" id="JPVQ01000006">
    <property type="protein sequence ID" value="KGR91561.1"/>
    <property type="molecule type" value="Genomic_DNA"/>
</dbReference>
<dbReference type="Proteomes" id="UP000030595">
    <property type="component" value="Unassembled WGS sequence"/>
</dbReference>
<name>A0A0A3J3N4_9BACL</name>
<evidence type="ECO:0008006" key="3">
    <source>
        <dbReference type="Google" id="ProtNLM"/>
    </source>
</evidence>
<organism evidence="1 2">
    <name type="scientific">Ureibacillus massiliensis 4400831 = CIP 108448 = CCUG 49529</name>
    <dbReference type="NCBI Taxonomy" id="1211035"/>
    <lineage>
        <taxon>Bacteria</taxon>
        <taxon>Bacillati</taxon>
        <taxon>Bacillota</taxon>
        <taxon>Bacilli</taxon>
        <taxon>Bacillales</taxon>
        <taxon>Caryophanaceae</taxon>
        <taxon>Ureibacillus</taxon>
    </lineage>
</organism>
<evidence type="ECO:0000313" key="2">
    <source>
        <dbReference type="Proteomes" id="UP000030595"/>
    </source>
</evidence>
<dbReference type="AlphaFoldDB" id="A0A0A3J3N4"/>
<reference evidence="1 2" key="1">
    <citation type="submission" date="2014-02" db="EMBL/GenBank/DDBJ databases">
        <title>Draft genome sequence of Lysinibacillus massiliensis CCUG 49529.</title>
        <authorList>
            <person name="Zhang F."/>
            <person name="Wang G."/>
            <person name="Zhang L."/>
        </authorList>
    </citation>
    <scope>NUCLEOTIDE SEQUENCE [LARGE SCALE GENOMIC DNA]</scope>
    <source>
        <strain evidence="1 2">CCUG 49529</strain>
    </source>
</reference>
<gene>
    <name evidence="1" type="ORF">CD30_05780</name>
</gene>
<accession>A0A0A3J3N4</accession>
<proteinExistence type="predicted"/>
<dbReference type="RefSeq" id="WP_036173635.1">
    <property type="nucleotide sequence ID" value="NZ_AVCZ01000006.1"/>
</dbReference>
<protein>
    <recommendedName>
        <fullName evidence="3">Alpha-ribazole-5-phosphate synthase</fullName>
    </recommendedName>
</protein>
<dbReference type="eggNOG" id="COG2144">
    <property type="taxonomic scope" value="Bacteria"/>
</dbReference>